<dbReference type="PANTHER" id="PTHR38489:SF1">
    <property type="entry name" value="HISTONE CHAPERONE DOMAIN-CONTAINING PROTEIN"/>
    <property type="match status" value="1"/>
</dbReference>
<dbReference type="RefSeq" id="XP_018192180.1">
    <property type="nucleotide sequence ID" value="XM_018331607.1"/>
</dbReference>
<proteinExistence type="predicted"/>
<dbReference type="STRING" id="1328760.A0A165JTZ1"/>
<feature type="compositionally biased region" description="Low complexity" evidence="1">
    <location>
        <begin position="1"/>
        <end position="22"/>
    </location>
</feature>
<gene>
    <name evidence="2" type="ORF">L228DRAFT_243113</name>
</gene>
<reference evidence="2 3" key="1">
    <citation type="journal article" date="2016" name="Fungal Biol.">
        <title>The genome of Xylona heveae provides a window into fungal endophytism.</title>
        <authorList>
            <person name="Gazis R."/>
            <person name="Kuo A."/>
            <person name="Riley R."/>
            <person name="LaButti K."/>
            <person name="Lipzen A."/>
            <person name="Lin J."/>
            <person name="Amirebrahimi M."/>
            <person name="Hesse C.N."/>
            <person name="Spatafora J.W."/>
            <person name="Henrissat B."/>
            <person name="Hainaut M."/>
            <person name="Grigoriev I.V."/>
            <person name="Hibbett D.S."/>
        </authorList>
    </citation>
    <scope>NUCLEOTIDE SEQUENCE [LARGE SCALE GENOMIC DNA]</scope>
    <source>
        <strain evidence="2 3">TC161</strain>
    </source>
</reference>
<dbReference type="GO" id="GO:0000492">
    <property type="term" value="P:box C/D snoRNP assembly"/>
    <property type="evidence" value="ECO:0007669"/>
    <property type="project" value="InterPro"/>
</dbReference>
<dbReference type="OMA" id="QKPRIHR"/>
<feature type="region of interest" description="Disordered" evidence="1">
    <location>
        <begin position="110"/>
        <end position="131"/>
    </location>
</feature>
<sequence>MAPSKPDVADASAAATRSGSSTKADDAHTESSYESTSPSASEDETSSSGEDSDEDEGGDQRPQAGDDITTLPRPGKPQITNKYAADGAGLMSRLSSFLPQLAAANASLEEDRAAGRLEERSFEIPEGTDKEHYIEMDLGLGVLEEKHPDATSSSGGSDDEEHTGNDMDIDRSKDKDSNIMGHLMGQKNSTTKPKIEDLGNG</sequence>
<accession>A0A165JTZ1</accession>
<organism evidence="2 3">
    <name type="scientific">Xylona heveae (strain CBS 132557 / TC161)</name>
    <dbReference type="NCBI Taxonomy" id="1328760"/>
    <lineage>
        <taxon>Eukaryota</taxon>
        <taxon>Fungi</taxon>
        <taxon>Dikarya</taxon>
        <taxon>Ascomycota</taxon>
        <taxon>Pezizomycotina</taxon>
        <taxon>Xylonomycetes</taxon>
        <taxon>Xylonales</taxon>
        <taxon>Xylonaceae</taxon>
        <taxon>Xylona</taxon>
    </lineage>
</organism>
<keyword evidence="3" id="KW-1185">Reference proteome</keyword>
<feature type="compositionally biased region" description="Acidic residues" evidence="1">
    <location>
        <begin position="41"/>
        <end position="57"/>
    </location>
</feature>
<dbReference type="Proteomes" id="UP000076632">
    <property type="component" value="Unassembled WGS sequence"/>
</dbReference>
<feature type="region of interest" description="Disordered" evidence="1">
    <location>
        <begin position="1"/>
        <end position="82"/>
    </location>
</feature>
<dbReference type="InterPro" id="IPR027921">
    <property type="entry name" value="NOPCHAP1"/>
</dbReference>
<evidence type="ECO:0000313" key="2">
    <source>
        <dbReference type="EMBL" id="KZF26625.1"/>
    </source>
</evidence>
<dbReference type="OrthoDB" id="1112980at2759"/>
<feature type="compositionally biased region" description="Basic and acidic residues" evidence="1">
    <location>
        <begin position="162"/>
        <end position="177"/>
    </location>
</feature>
<dbReference type="InParanoid" id="A0A165JTZ1"/>
<evidence type="ECO:0000313" key="3">
    <source>
        <dbReference type="Proteomes" id="UP000076632"/>
    </source>
</evidence>
<dbReference type="GeneID" id="28896744"/>
<evidence type="ECO:0000256" key="1">
    <source>
        <dbReference type="SAM" id="MobiDB-lite"/>
    </source>
</evidence>
<dbReference type="Pfam" id="PF15370">
    <property type="entry name" value="NOPCHAP1"/>
    <property type="match status" value="1"/>
</dbReference>
<feature type="region of interest" description="Disordered" evidence="1">
    <location>
        <begin position="143"/>
        <end position="201"/>
    </location>
</feature>
<dbReference type="AlphaFoldDB" id="A0A165JTZ1"/>
<protein>
    <submittedName>
        <fullName evidence="2">Uncharacterized protein</fullName>
    </submittedName>
</protein>
<dbReference type="EMBL" id="KV407454">
    <property type="protein sequence ID" value="KZF26625.1"/>
    <property type="molecule type" value="Genomic_DNA"/>
</dbReference>
<dbReference type="PANTHER" id="PTHR38489">
    <property type="entry name" value="HISTONE CHAPERONE DOMAIN-CONTAINING PROTEIN"/>
    <property type="match status" value="1"/>
</dbReference>
<name>A0A165JTZ1_XYLHT</name>